<evidence type="ECO:0000256" key="4">
    <source>
        <dbReference type="SAM" id="Phobius"/>
    </source>
</evidence>
<dbReference type="GO" id="GO:0005524">
    <property type="term" value="F:ATP binding"/>
    <property type="evidence" value="ECO:0007669"/>
    <property type="project" value="UniProtKB-KW"/>
</dbReference>
<keyword evidence="4" id="KW-0472">Membrane</keyword>
<dbReference type="PANTHER" id="PTHR11361:SF34">
    <property type="entry name" value="DNA MISMATCH REPAIR PROTEIN MSH1, MITOCHONDRIAL"/>
    <property type="match status" value="1"/>
</dbReference>
<reference evidence="6" key="1">
    <citation type="journal article" date="2020" name="Nature">
        <title>Giant virus diversity and host interactions through global metagenomics.</title>
        <authorList>
            <person name="Schulz F."/>
            <person name="Roux S."/>
            <person name="Paez-Espino D."/>
            <person name="Jungbluth S."/>
            <person name="Walsh D.A."/>
            <person name="Denef V.J."/>
            <person name="McMahon K.D."/>
            <person name="Konstantinidis K.T."/>
            <person name="Eloe-Fadrosh E.A."/>
            <person name="Kyrpides N.C."/>
            <person name="Woyke T."/>
        </authorList>
    </citation>
    <scope>NUCLEOTIDE SEQUENCE</scope>
    <source>
        <strain evidence="6">GVMAG-S-3300011013-78</strain>
    </source>
</reference>
<evidence type="ECO:0000313" key="6">
    <source>
        <dbReference type="EMBL" id="QHU16169.1"/>
    </source>
</evidence>
<keyword evidence="1" id="KW-0547">Nucleotide-binding</keyword>
<dbReference type="AlphaFoldDB" id="A0A6C0KEV9"/>
<dbReference type="InterPro" id="IPR045076">
    <property type="entry name" value="MutS"/>
</dbReference>
<keyword evidence="3" id="KW-0238">DNA-binding</keyword>
<dbReference type="GO" id="GO:0030983">
    <property type="term" value="F:mismatched DNA binding"/>
    <property type="evidence" value="ECO:0007669"/>
    <property type="project" value="InterPro"/>
</dbReference>
<dbReference type="EMBL" id="MN740877">
    <property type="protein sequence ID" value="QHU16169.1"/>
    <property type="molecule type" value="Genomic_DNA"/>
</dbReference>
<dbReference type="GO" id="GO:0006298">
    <property type="term" value="P:mismatch repair"/>
    <property type="evidence" value="ECO:0007669"/>
    <property type="project" value="InterPro"/>
</dbReference>
<dbReference type="InterPro" id="IPR000432">
    <property type="entry name" value="DNA_mismatch_repair_MutS_C"/>
</dbReference>
<dbReference type="SMART" id="SM00534">
    <property type="entry name" value="MUTSac"/>
    <property type="match status" value="1"/>
</dbReference>
<evidence type="ECO:0000259" key="5">
    <source>
        <dbReference type="SMART" id="SM00534"/>
    </source>
</evidence>
<dbReference type="PANTHER" id="PTHR11361">
    <property type="entry name" value="DNA MISMATCH REPAIR PROTEIN MUTS FAMILY MEMBER"/>
    <property type="match status" value="1"/>
</dbReference>
<dbReference type="SUPFAM" id="SSF52540">
    <property type="entry name" value="P-loop containing nucleoside triphosphate hydrolases"/>
    <property type="match status" value="1"/>
</dbReference>
<organism evidence="6">
    <name type="scientific">viral metagenome</name>
    <dbReference type="NCBI Taxonomy" id="1070528"/>
    <lineage>
        <taxon>unclassified sequences</taxon>
        <taxon>metagenomes</taxon>
        <taxon>organismal metagenomes</taxon>
    </lineage>
</organism>
<sequence length="556" mass="65813">MFQLPIEYIHDIYPISNDIKEDLELISTKDASMSSIYSVIFNPQTIFGENCISKWSNYYTTDKSFLKDSKKLYKTYDFKLTSDKINVFYKKWREIQDDNGFNNKYHFINWDYINFLNHYEFFLQGLSMYNLGSPIINLVIPVFMLIVPFFMLKILNKPISFDNYKTIVYNQIKNNVLGKLVTQFSEVKLSQKLYLSMMASIYLFNTYQNVITCLQYYKNFTTIHDIFYSATQYFDDILSHMSSFSDYLEDLPSYALFKNDLNKHMVIIDDYNNKIKRLMPLKIGQIFNIGTKMHLLYRLKHDKDLREACDYSFEFFGYLDNILGLQEQLQKKYMHFGKFHHYTKFKKLYYPSLINSKPVKNNIVIKNNSIISGPNASGKTTILKSVLLNIIFTQQIYCGFYEEATIKPYDYFHCYLNIPDTCGRDSLFQAEARRCKTFLDIIIREKDKHHFCIFDELYSGTNPHEAIGSAFAYISYIANLHNVEFMLTTHFIDLCHRLEKNNSSIQNYLMKSEIIDNQPVYFYKLKKGISTIKCGFHVLKNLHYPECIVDKAFSFN</sequence>
<keyword evidence="4" id="KW-1133">Transmembrane helix</keyword>
<dbReference type="Gene3D" id="3.40.50.300">
    <property type="entry name" value="P-loop containing nucleotide triphosphate hydrolases"/>
    <property type="match status" value="1"/>
</dbReference>
<dbReference type="Pfam" id="PF00488">
    <property type="entry name" value="MutS_V"/>
    <property type="match status" value="1"/>
</dbReference>
<accession>A0A6C0KEV9</accession>
<proteinExistence type="predicted"/>
<evidence type="ECO:0000256" key="2">
    <source>
        <dbReference type="ARBA" id="ARBA00022840"/>
    </source>
</evidence>
<dbReference type="GO" id="GO:0140664">
    <property type="term" value="F:ATP-dependent DNA damage sensor activity"/>
    <property type="evidence" value="ECO:0007669"/>
    <property type="project" value="InterPro"/>
</dbReference>
<dbReference type="InterPro" id="IPR027417">
    <property type="entry name" value="P-loop_NTPase"/>
</dbReference>
<evidence type="ECO:0000256" key="3">
    <source>
        <dbReference type="ARBA" id="ARBA00023125"/>
    </source>
</evidence>
<evidence type="ECO:0000256" key="1">
    <source>
        <dbReference type="ARBA" id="ARBA00022741"/>
    </source>
</evidence>
<keyword evidence="2" id="KW-0067">ATP-binding</keyword>
<name>A0A6C0KEV9_9ZZZZ</name>
<feature type="transmembrane region" description="Helical" evidence="4">
    <location>
        <begin position="135"/>
        <end position="155"/>
    </location>
</feature>
<keyword evidence="4" id="KW-0812">Transmembrane</keyword>
<feature type="domain" description="DNA mismatch repair proteins mutS family" evidence="5">
    <location>
        <begin position="366"/>
        <end position="556"/>
    </location>
</feature>
<protein>
    <recommendedName>
        <fullName evidence="5">DNA mismatch repair proteins mutS family domain-containing protein</fullName>
    </recommendedName>
</protein>